<dbReference type="GO" id="GO:0016987">
    <property type="term" value="F:sigma factor activity"/>
    <property type="evidence" value="ECO:0007669"/>
    <property type="project" value="UniProtKB-KW"/>
</dbReference>
<keyword evidence="8" id="KW-1185">Reference proteome</keyword>
<dbReference type="GO" id="GO:0006352">
    <property type="term" value="P:DNA-templated transcription initiation"/>
    <property type="evidence" value="ECO:0007669"/>
    <property type="project" value="InterPro"/>
</dbReference>
<sequence length="201" mass="23857">MVLQAEIDEKELLLKMQEGNHLAFEKLYLTYATSITSHLLYLLKSPELAKEVAQDTFTAVWEHRSRIDPERSFKSYLYKIATNKTYKLFRKAAYDQAYLAHLLPIIEEGYNPIESYIYQKENEHLLQKLLQQMPEKQRQVFILFKLEGYSYRQISEQLGISHSTINTHINRANQFLKHYLLSHPEYLPVIFVALTNFFHQL</sequence>
<evidence type="ECO:0000259" key="5">
    <source>
        <dbReference type="Pfam" id="PF04542"/>
    </source>
</evidence>
<dbReference type="NCBIfam" id="TIGR02985">
    <property type="entry name" value="Sig70_bacteroi1"/>
    <property type="match status" value="1"/>
</dbReference>
<dbReference type="InterPro" id="IPR013324">
    <property type="entry name" value="RNA_pol_sigma_r3/r4-like"/>
</dbReference>
<evidence type="ECO:0000259" key="6">
    <source>
        <dbReference type="Pfam" id="PF08281"/>
    </source>
</evidence>
<dbReference type="SUPFAM" id="SSF88659">
    <property type="entry name" value="Sigma3 and sigma4 domains of RNA polymerase sigma factors"/>
    <property type="match status" value="1"/>
</dbReference>
<dbReference type="PANTHER" id="PTHR43133">
    <property type="entry name" value="RNA POLYMERASE ECF-TYPE SIGMA FACTO"/>
    <property type="match status" value="1"/>
</dbReference>
<protein>
    <submittedName>
        <fullName evidence="7">RNA polymerase sigma-70 factor (ECF subfamily)</fullName>
    </submittedName>
</protein>
<evidence type="ECO:0000313" key="8">
    <source>
        <dbReference type="Proteomes" id="UP000295292"/>
    </source>
</evidence>
<dbReference type="RefSeq" id="WP_133583108.1">
    <property type="nucleotide sequence ID" value="NZ_SNYV01000011.1"/>
</dbReference>
<dbReference type="PANTHER" id="PTHR43133:SF46">
    <property type="entry name" value="RNA POLYMERASE SIGMA-70 FACTOR ECF SUBFAMILY"/>
    <property type="match status" value="1"/>
</dbReference>
<dbReference type="Pfam" id="PF04542">
    <property type="entry name" value="Sigma70_r2"/>
    <property type="match status" value="1"/>
</dbReference>
<evidence type="ECO:0000256" key="1">
    <source>
        <dbReference type="ARBA" id="ARBA00010641"/>
    </source>
</evidence>
<dbReference type="OrthoDB" id="655312at2"/>
<evidence type="ECO:0000256" key="3">
    <source>
        <dbReference type="ARBA" id="ARBA00023082"/>
    </source>
</evidence>
<keyword evidence="3" id="KW-0731">Sigma factor</keyword>
<dbReference type="InterPro" id="IPR007627">
    <property type="entry name" value="RNA_pol_sigma70_r2"/>
</dbReference>
<dbReference type="InterPro" id="IPR013249">
    <property type="entry name" value="RNA_pol_sigma70_r4_t2"/>
</dbReference>
<dbReference type="InterPro" id="IPR039425">
    <property type="entry name" value="RNA_pol_sigma-70-like"/>
</dbReference>
<feature type="domain" description="RNA polymerase sigma factor 70 region 4 type 2" evidence="6">
    <location>
        <begin position="125"/>
        <end position="172"/>
    </location>
</feature>
<dbReference type="AlphaFoldDB" id="A0A4R6WKK7"/>
<evidence type="ECO:0000256" key="4">
    <source>
        <dbReference type="ARBA" id="ARBA00023163"/>
    </source>
</evidence>
<proteinExistence type="inferred from homology"/>
<reference evidence="7 8" key="1">
    <citation type="submission" date="2019-03" db="EMBL/GenBank/DDBJ databases">
        <title>Genomic Encyclopedia of Archaeal and Bacterial Type Strains, Phase II (KMG-II): from individual species to whole genera.</title>
        <authorList>
            <person name="Goeker M."/>
        </authorList>
    </citation>
    <scope>NUCLEOTIDE SEQUENCE [LARGE SCALE GENOMIC DNA]</scope>
    <source>
        <strain evidence="7 8">DSM 28353</strain>
    </source>
</reference>
<dbReference type="Gene3D" id="1.10.10.10">
    <property type="entry name" value="Winged helix-like DNA-binding domain superfamily/Winged helix DNA-binding domain"/>
    <property type="match status" value="1"/>
</dbReference>
<feature type="domain" description="RNA polymerase sigma-70 region 2" evidence="5">
    <location>
        <begin position="27"/>
        <end position="92"/>
    </location>
</feature>
<dbReference type="InterPro" id="IPR036388">
    <property type="entry name" value="WH-like_DNA-bd_sf"/>
</dbReference>
<comment type="similarity">
    <text evidence="1">Belongs to the sigma-70 factor family. ECF subfamily.</text>
</comment>
<dbReference type="InterPro" id="IPR014327">
    <property type="entry name" value="RNA_pol_sigma70_bacteroid"/>
</dbReference>
<name>A0A4R6WKK7_9SPHI</name>
<dbReference type="CDD" id="cd06171">
    <property type="entry name" value="Sigma70_r4"/>
    <property type="match status" value="1"/>
</dbReference>
<dbReference type="Gene3D" id="1.10.1740.10">
    <property type="match status" value="1"/>
</dbReference>
<dbReference type="EMBL" id="SNYV01000011">
    <property type="protein sequence ID" value="TDQ79308.1"/>
    <property type="molecule type" value="Genomic_DNA"/>
</dbReference>
<accession>A0A4R6WKK7</accession>
<dbReference type="Proteomes" id="UP000295292">
    <property type="component" value="Unassembled WGS sequence"/>
</dbReference>
<comment type="caution">
    <text evidence="7">The sequence shown here is derived from an EMBL/GenBank/DDBJ whole genome shotgun (WGS) entry which is preliminary data.</text>
</comment>
<organism evidence="7 8">
    <name type="scientific">Sphingobacterium yanglingense</name>
    <dbReference type="NCBI Taxonomy" id="1437280"/>
    <lineage>
        <taxon>Bacteria</taxon>
        <taxon>Pseudomonadati</taxon>
        <taxon>Bacteroidota</taxon>
        <taxon>Sphingobacteriia</taxon>
        <taxon>Sphingobacteriales</taxon>
        <taxon>Sphingobacteriaceae</taxon>
        <taxon>Sphingobacterium</taxon>
    </lineage>
</organism>
<dbReference type="InterPro" id="IPR014284">
    <property type="entry name" value="RNA_pol_sigma-70_dom"/>
</dbReference>
<dbReference type="NCBIfam" id="TIGR02937">
    <property type="entry name" value="sigma70-ECF"/>
    <property type="match status" value="1"/>
</dbReference>
<dbReference type="InterPro" id="IPR013325">
    <property type="entry name" value="RNA_pol_sigma_r2"/>
</dbReference>
<dbReference type="SUPFAM" id="SSF88946">
    <property type="entry name" value="Sigma2 domain of RNA polymerase sigma factors"/>
    <property type="match status" value="1"/>
</dbReference>
<dbReference type="GO" id="GO:0003677">
    <property type="term" value="F:DNA binding"/>
    <property type="evidence" value="ECO:0007669"/>
    <property type="project" value="InterPro"/>
</dbReference>
<keyword evidence="4" id="KW-0804">Transcription</keyword>
<dbReference type="Pfam" id="PF08281">
    <property type="entry name" value="Sigma70_r4_2"/>
    <property type="match status" value="1"/>
</dbReference>
<evidence type="ECO:0000256" key="2">
    <source>
        <dbReference type="ARBA" id="ARBA00023015"/>
    </source>
</evidence>
<gene>
    <name evidence="7" type="ORF">CLV99_0743</name>
</gene>
<evidence type="ECO:0000313" key="7">
    <source>
        <dbReference type="EMBL" id="TDQ79308.1"/>
    </source>
</evidence>
<keyword evidence="2" id="KW-0805">Transcription regulation</keyword>